<gene>
    <name evidence="2" type="ORF">J2S24_001380</name>
</gene>
<feature type="transmembrane region" description="Helical" evidence="1">
    <location>
        <begin position="91"/>
        <end position="108"/>
    </location>
</feature>
<keyword evidence="1" id="KW-1133">Transmembrane helix</keyword>
<dbReference type="EMBL" id="JAURUP010000012">
    <property type="protein sequence ID" value="MDP9750901.1"/>
    <property type="molecule type" value="Genomic_DNA"/>
</dbReference>
<feature type="transmembrane region" description="Helical" evidence="1">
    <location>
        <begin position="28"/>
        <end position="44"/>
    </location>
</feature>
<reference evidence="2 3" key="1">
    <citation type="submission" date="2023-07" db="EMBL/GenBank/DDBJ databases">
        <title>Genomic Encyclopedia of Type Strains, Phase IV (KMG-IV): sequencing the most valuable type-strain genomes for metagenomic binning, comparative biology and taxonomic classification.</title>
        <authorList>
            <person name="Goeker M."/>
        </authorList>
    </citation>
    <scope>NUCLEOTIDE SEQUENCE [LARGE SCALE GENOMIC DNA]</scope>
    <source>
        <strain evidence="2 3">DSM 25963</strain>
    </source>
</reference>
<accession>A0ABT9M439</accession>
<comment type="caution">
    <text evidence="2">The sequence shown here is derived from an EMBL/GenBank/DDBJ whole genome shotgun (WGS) entry which is preliminary data.</text>
</comment>
<dbReference type="RefSeq" id="WP_307681165.1">
    <property type="nucleotide sequence ID" value="NZ_JAURUP010000012.1"/>
</dbReference>
<keyword evidence="1" id="KW-0812">Transmembrane</keyword>
<dbReference type="Proteomes" id="UP001223886">
    <property type="component" value="Unassembled WGS sequence"/>
</dbReference>
<protein>
    <submittedName>
        <fullName evidence="2">Uncharacterized protein</fullName>
    </submittedName>
</protein>
<proteinExistence type="predicted"/>
<feature type="transmembrane region" description="Helical" evidence="1">
    <location>
        <begin position="5"/>
        <end position="22"/>
    </location>
</feature>
<evidence type="ECO:0000256" key="1">
    <source>
        <dbReference type="SAM" id="Phobius"/>
    </source>
</evidence>
<evidence type="ECO:0000313" key="3">
    <source>
        <dbReference type="Proteomes" id="UP001223886"/>
    </source>
</evidence>
<keyword evidence="1" id="KW-0472">Membrane</keyword>
<keyword evidence="3" id="KW-1185">Reference proteome</keyword>
<name>A0ABT9M439_9THEO</name>
<evidence type="ECO:0000313" key="2">
    <source>
        <dbReference type="EMBL" id="MDP9750901.1"/>
    </source>
</evidence>
<organism evidence="2 3">
    <name type="scientific">Thermoanaerobacter pentosaceus</name>
    <dbReference type="NCBI Taxonomy" id="694059"/>
    <lineage>
        <taxon>Bacteria</taxon>
        <taxon>Bacillati</taxon>
        <taxon>Bacillota</taxon>
        <taxon>Clostridia</taxon>
        <taxon>Thermoanaerobacterales</taxon>
        <taxon>Thermoanaerobacteraceae</taxon>
        <taxon>Thermoanaerobacter</taxon>
    </lineage>
</organism>
<sequence length="148" mass="17345">MKWNYLVAGISFSILAIIRFIYYKDILIALLFCLGGIFYLYRFYKSAIFKKKTHNIASNKEAESKAIKSYRPTKKQLIDYIALNKKIARNWLILSLVAAGIIFANFLFLRYYPLSIAMILIGIYCTLRYRNTRYMINKAKLALNNLDE</sequence>
<feature type="transmembrane region" description="Helical" evidence="1">
    <location>
        <begin position="114"/>
        <end position="130"/>
    </location>
</feature>